<sequence>MSELVVHHGSCHCKTVQFEFDGPSDLVQTKCNCSICTMKQNAHAVVPRSRFRLLQGEDALTLYTFNTHQAQHLFCKKCGVQAFYIPRSNPDGYAITVACVDPATVTSVSTKIFDGQDWEKSFEASNMASYSKE</sequence>
<dbReference type="PANTHER" id="PTHR28620">
    <property type="entry name" value="CENTROMERE PROTEIN V"/>
    <property type="match status" value="1"/>
</dbReference>
<protein>
    <recommendedName>
        <fullName evidence="1">CENP-V/GFA domain-containing protein</fullName>
    </recommendedName>
</protein>
<dbReference type="PANTHER" id="PTHR28620:SF1">
    <property type="entry name" value="CENP-V_GFA DOMAIN-CONTAINING PROTEIN"/>
    <property type="match status" value="1"/>
</dbReference>
<evidence type="ECO:0000313" key="3">
    <source>
        <dbReference type="Proteomes" id="UP000694044"/>
    </source>
</evidence>
<accession>A0A8T1VAS2</accession>
<dbReference type="AlphaFoldDB" id="A0A8T1VAS2"/>
<evidence type="ECO:0000259" key="1">
    <source>
        <dbReference type="PROSITE" id="PS51891"/>
    </source>
</evidence>
<dbReference type="Proteomes" id="UP000694044">
    <property type="component" value="Unassembled WGS sequence"/>
</dbReference>
<keyword evidence="3" id="KW-1185">Reference proteome</keyword>
<dbReference type="Pfam" id="PF04828">
    <property type="entry name" value="GFA"/>
    <property type="match status" value="1"/>
</dbReference>
<organism evidence="2 3">
    <name type="scientific">Phytophthora pseudosyringae</name>
    <dbReference type="NCBI Taxonomy" id="221518"/>
    <lineage>
        <taxon>Eukaryota</taxon>
        <taxon>Sar</taxon>
        <taxon>Stramenopiles</taxon>
        <taxon>Oomycota</taxon>
        <taxon>Peronosporomycetes</taxon>
        <taxon>Peronosporales</taxon>
        <taxon>Peronosporaceae</taxon>
        <taxon>Phytophthora</taxon>
    </lineage>
</organism>
<dbReference type="PROSITE" id="PS51891">
    <property type="entry name" value="CENP_V_GFA"/>
    <property type="match status" value="1"/>
</dbReference>
<dbReference type="InterPro" id="IPR052355">
    <property type="entry name" value="CENP-V-like"/>
</dbReference>
<dbReference type="InterPro" id="IPR006913">
    <property type="entry name" value="CENP-V/GFA"/>
</dbReference>
<dbReference type="GO" id="GO:0016846">
    <property type="term" value="F:carbon-sulfur lyase activity"/>
    <property type="evidence" value="ECO:0007669"/>
    <property type="project" value="InterPro"/>
</dbReference>
<gene>
    <name evidence="2" type="ORF">PHYPSEUDO_012031</name>
</gene>
<comment type="caution">
    <text evidence="2">The sequence shown here is derived from an EMBL/GenBank/DDBJ whole genome shotgun (WGS) entry which is preliminary data.</text>
</comment>
<proteinExistence type="predicted"/>
<evidence type="ECO:0000313" key="2">
    <source>
        <dbReference type="EMBL" id="KAG7377198.1"/>
    </source>
</evidence>
<reference evidence="2" key="1">
    <citation type="submission" date="2021-02" db="EMBL/GenBank/DDBJ databases">
        <authorList>
            <person name="Palmer J.M."/>
        </authorList>
    </citation>
    <scope>NUCLEOTIDE SEQUENCE</scope>
    <source>
        <strain evidence="2">SCRP734</strain>
    </source>
</reference>
<feature type="domain" description="CENP-V/GFA" evidence="1">
    <location>
        <begin position="7"/>
        <end position="119"/>
    </location>
</feature>
<name>A0A8T1VAS2_9STRA</name>
<dbReference type="EMBL" id="JAGDFM010000563">
    <property type="protein sequence ID" value="KAG7377198.1"/>
    <property type="molecule type" value="Genomic_DNA"/>
</dbReference>
<dbReference type="OrthoDB" id="2993351at2759"/>